<keyword evidence="7" id="KW-1185">Reference proteome</keyword>
<organism evidence="6 7">
    <name type="scientific">Natronobacillus azotifigens</name>
    <dbReference type="NCBI Taxonomy" id="472978"/>
    <lineage>
        <taxon>Bacteria</taxon>
        <taxon>Bacillati</taxon>
        <taxon>Bacillota</taxon>
        <taxon>Bacilli</taxon>
        <taxon>Bacillales</taxon>
        <taxon>Bacillaceae</taxon>
        <taxon>Natronobacillus</taxon>
    </lineage>
</organism>
<keyword evidence="3" id="KW-0010">Activator</keyword>
<accession>A0A9J6RDA0</accession>
<dbReference type="InterPro" id="IPR018490">
    <property type="entry name" value="cNMP-bd_dom_sf"/>
</dbReference>
<dbReference type="GO" id="GO:0006355">
    <property type="term" value="P:regulation of DNA-templated transcription"/>
    <property type="evidence" value="ECO:0007669"/>
    <property type="project" value="InterPro"/>
</dbReference>
<gene>
    <name evidence="6" type="ORF">OWO01_08130</name>
</gene>
<evidence type="ECO:0000256" key="1">
    <source>
        <dbReference type="ARBA" id="ARBA00023015"/>
    </source>
</evidence>
<protein>
    <submittedName>
        <fullName evidence="6">Crp/Fnr family transcriptional regulator</fullName>
    </submittedName>
</protein>
<dbReference type="Proteomes" id="UP001084197">
    <property type="component" value="Unassembled WGS sequence"/>
</dbReference>
<dbReference type="InterPro" id="IPR036390">
    <property type="entry name" value="WH_DNA-bd_sf"/>
</dbReference>
<dbReference type="SUPFAM" id="SSF46785">
    <property type="entry name" value="Winged helix' DNA-binding domain"/>
    <property type="match status" value="1"/>
</dbReference>
<keyword evidence="1" id="KW-0805">Transcription regulation</keyword>
<dbReference type="AlphaFoldDB" id="A0A9J6RDA0"/>
<name>A0A9J6RDA0_9BACI</name>
<reference evidence="6" key="1">
    <citation type="submission" date="2022-11" db="EMBL/GenBank/DDBJ databases">
        <title>WGS of Natronobacillus azotifigens 24KS-1, an anaerobic diazotrophic haloalkaliphile from soda-rich habitats.</title>
        <authorList>
            <person name="Sorokin D.Y."/>
            <person name="Merkel A.Y."/>
        </authorList>
    </citation>
    <scope>NUCLEOTIDE SEQUENCE</scope>
    <source>
        <strain evidence="6">24KS-1</strain>
    </source>
</reference>
<dbReference type="RefSeq" id="WP_268779947.1">
    <property type="nucleotide sequence ID" value="NZ_JAPRAT010000013.1"/>
</dbReference>
<evidence type="ECO:0000256" key="4">
    <source>
        <dbReference type="ARBA" id="ARBA00023163"/>
    </source>
</evidence>
<dbReference type="Gene3D" id="2.60.120.10">
    <property type="entry name" value="Jelly Rolls"/>
    <property type="match status" value="1"/>
</dbReference>
<comment type="caution">
    <text evidence="6">The sequence shown here is derived from an EMBL/GenBank/DDBJ whole genome shotgun (WGS) entry which is preliminary data.</text>
</comment>
<dbReference type="SUPFAM" id="SSF51206">
    <property type="entry name" value="cAMP-binding domain-like"/>
    <property type="match status" value="1"/>
</dbReference>
<keyword evidence="2" id="KW-0238">DNA-binding</keyword>
<evidence type="ECO:0000256" key="2">
    <source>
        <dbReference type="ARBA" id="ARBA00023125"/>
    </source>
</evidence>
<dbReference type="InterPro" id="IPR012318">
    <property type="entry name" value="HTH_CRP"/>
</dbReference>
<keyword evidence="4" id="KW-0804">Transcription</keyword>
<proteinExistence type="predicted"/>
<sequence>MQTSLTCLRDLSFFCELTDHELQKAMNCLKLTVVEFPADTCLNIDLFHAKIGLILAGHLFIEKHDALGEYFIIASVEKEDLIWPEQLGLTEEHTFSVKRSVRILLFEQANFSKKCHLRSYIYKQLLKQSMQQNQKLMERVDLLGCRRLRERILYFLQKQEKLVDGKITIPYSREEMARYLQVDRSALSRELGAMQREGILDYHRNTFMLLNN</sequence>
<dbReference type="PROSITE" id="PS51063">
    <property type="entry name" value="HTH_CRP_2"/>
    <property type="match status" value="1"/>
</dbReference>
<dbReference type="Pfam" id="PF13545">
    <property type="entry name" value="HTH_Crp_2"/>
    <property type="match status" value="1"/>
</dbReference>
<evidence type="ECO:0000259" key="5">
    <source>
        <dbReference type="PROSITE" id="PS51063"/>
    </source>
</evidence>
<evidence type="ECO:0000256" key="3">
    <source>
        <dbReference type="ARBA" id="ARBA00023159"/>
    </source>
</evidence>
<dbReference type="InterPro" id="IPR014710">
    <property type="entry name" value="RmlC-like_jellyroll"/>
</dbReference>
<evidence type="ECO:0000313" key="7">
    <source>
        <dbReference type="Proteomes" id="UP001084197"/>
    </source>
</evidence>
<dbReference type="EMBL" id="JAPRAT010000013">
    <property type="protein sequence ID" value="MCZ0703177.1"/>
    <property type="molecule type" value="Genomic_DNA"/>
</dbReference>
<dbReference type="GO" id="GO:0003677">
    <property type="term" value="F:DNA binding"/>
    <property type="evidence" value="ECO:0007669"/>
    <property type="project" value="UniProtKB-KW"/>
</dbReference>
<feature type="domain" description="HTH crp-type" evidence="5">
    <location>
        <begin position="146"/>
        <end position="212"/>
    </location>
</feature>
<evidence type="ECO:0000313" key="6">
    <source>
        <dbReference type="EMBL" id="MCZ0703177.1"/>
    </source>
</evidence>